<dbReference type="PRINTS" id="PR00080">
    <property type="entry name" value="SDRFAMILY"/>
</dbReference>
<dbReference type="NCBIfam" id="NF009386">
    <property type="entry name" value="PRK12745.1"/>
    <property type="match status" value="1"/>
</dbReference>
<evidence type="ECO:0000256" key="1">
    <source>
        <dbReference type="ARBA" id="ARBA00006484"/>
    </source>
</evidence>
<dbReference type="SUPFAM" id="SSF51735">
    <property type="entry name" value="NAD(P)-binding Rossmann-fold domains"/>
    <property type="match status" value="1"/>
</dbReference>
<dbReference type="InterPro" id="IPR036291">
    <property type="entry name" value="NAD(P)-bd_dom_sf"/>
</dbReference>
<dbReference type="RefSeq" id="WP_138656513.1">
    <property type="nucleotide sequence ID" value="NZ_VATY01000001.1"/>
</dbReference>
<keyword evidence="4" id="KW-1185">Reference proteome</keyword>
<dbReference type="OrthoDB" id="9794387at2"/>
<protein>
    <submittedName>
        <fullName evidence="3">3-ketoacyl-ACP reductase</fullName>
    </submittedName>
</protein>
<name>A0A5S3PUA1_9FLAO</name>
<accession>A0A5S3PUA1</accession>
<dbReference type="FunFam" id="3.40.50.720:FF:000173">
    <property type="entry name" value="3-oxoacyl-[acyl-carrier protein] reductase"/>
    <property type="match status" value="1"/>
</dbReference>
<dbReference type="Gene3D" id="3.40.50.720">
    <property type="entry name" value="NAD(P)-binding Rossmann-like Domain"/>
    <property type="match status" value="1"/>
</dbReference>
<organism evidence="3 4">
    <name type="scientific">Maribacter algarum</name>
    <name type="common">ex Zhang et al. 2020</name>
    <dbReference type="NCBI Taxonomy" id="2578118"/>
    <lineage>
        <taxon>Bacteria</taxon>
        <taxon>Pseudomonadati</taxon>
        <taxon>Bacteroidota</taxon>
        <taxon>Flavobacteriia</taxon>
        <taxon>Flavobacteriales</taxon>
        <taxon>Flavobacteriaceae</taxon>
        <taxon>Maribacter</taxon>
    </lineage>
</organism>
<gene>
    <name evidence="3" type="ORF">FEE95_03895</name>
</gene>
<keyword evidence="2" id="KW-0560">Oxidoreductase</keyword>
<dbReference type="PRINTS" id="PR00081">
    <property type="entry name" value="GDHRDH"/>
</dbReference>
<evidence type="ECO:0000313" key="4">
    <source>
        <dbReference type="Proteomes" id="UP000310314"/>
    </source>
</evidence>
<dbReference type="AlphaFoldDB" id="A0A5S3PUA1"/>
<dbReference type="Proteomes" id="UP000310314">
    <property type="component" value="Unassembled WGS sequence"/>
</dbReference>
<dbReference type="EMBL" id="VATY01000001">
    <property type="protein sequence ID" value="TMM58581.1"/>
    <property type="molecule type" value="Genomic_DNA"/>
</dbReference>
<comment type="caution">
    <text evidence="3">The sequence shown here is derived from an EMBL/GenBank/DDBJ whole genome shotgun (WGS) entry which is preliminary data.</text>
</comment>
<dbReference type="Pfam" id="PF13561">
    <property type="entry name" value="adh_short_C2"/>
    <property type="match status" value="1"/>
</dbReference>
<evidence type="ECO:0000256" key="2">
    <source>
        <dbReference type="ARBA" id="ARBA00023002"/>
    </source>
</evidence>
<dbReference type="PROSITE" id="PS00061">
    <property type="entry name" value="ADH_SHORT"/>
    <property type="match status" value="1"/>
</dbReference>
<dbReference type="GO" id="GO:0016491">
    <property type="term" value="F:oxidoreductase activity"/>
    <property type="evidence" value="ECO:0007669"/>
    <property type="project" value="UniProtKB-KW"/>
</dbReference>
<dbReference type="InterPro" id="IPR020904">
    <property type="entry name" value="Sc_DH/Rdtase_CS"/>
</dbReference>
<dbReference type="PANTHER" id="PTHR43639">
    <property type="entry name" value="OXIDOREDUCTASE, SHORT-CHAIN DEHYDROGENASE/REDUCTASE FAMILY (AFU_ORTHOLOGUE AFUA_5G02870)"/>
    <property type="match status" value="1"/>
</dbReference>
<dbReference type="InterPro" id="IPR002347">
    <property type="entry name" value="SDR_fam"/>
</dbReference>
<comment type="similarity">
    <text evidence="1">Belongs to the short-chain dehydrogenases/reductases (SDR) family.</text>
</comment>
<evidence type="ECO:0000313" key="3">
    <source>
        <dbReference type="EMBL" id="TMM58581.1"/>
    </source>
</evidence>
<sequence length="256" mass="27632">MKKNVLITGGSRGIGLGIAKELAALGCNLAINGVRPEDEVKETLDMLRQSGTKAIYCQGDVSSAGDRSKIIQGVLDEFKSINVLVNNAGVAPKNRADLLDVSEESYDRLMNINLRGPFFLTQMVAKHMASQKANDSDFQGSIINISSVSAIMASPNRGEYCISKAGMSMMTKLFAVKLGEHDIPVYEVQPGVIKTDMTTAVQEKYEKQVTQGLTIEPRLGFPEDVGKVVGAIVENKIPYATGQVFTIDGGLSLLRF</sequence>
<proteinExistence type="inferred from homology"/>
<reference evidence="3 4" key="1">
    <citation type="submission" date="2019-05" db="EMBL/GenBank/DDBJ databases">
        <authorList>
            <person name="Zhang J.-Y."/>
            <person name="Feg X."/>
            <person name="Du Z.-J."/>
        </authorList>
    </citation>
    <scope>NUCLEOTIDE SEQUENCE [LARGE SCALE GENOMIC DNA]</scope>
    <source>
        <strain evidence="3 4">RZ26</strain>
    </source>
</reference>
<dbReference type="PANTHER" id="PTHR43639:SF1">
    <property type="entry name" value="SHORT-CHAIN DEHYDROGENASE_REDUCTASE FAMILY PROTEIN"/>
    <property type="match status" value="1"/>
</dbReference>